<dbReference type="GO" id="GO:0005737">
    <property type="term" value="C:cytoplasm"/>
    <property type="evidence" value="ECO:0007669"/>
    <property type="project" value="UniProtKB-ARBA"/>
</dbReference>
<dbReference type="KEGG" id="fcz:IMF26_06080"/>
<proteinExistence type="inferred from homology"/>
<evidence type="ECO:0000256" key="9">
    <source>
        <dbReference type="SAM" id="MobiDB-lite"/>
    </source>
</evidence>
<dbReference type="PANTHER" id="PTHR48277">
    <property type="entry name" value="MITOCHONDRIAL RIBOSOMAL PROTEIN S5"/>
    <property type="match status" value="1"/>
</dbReference>
<accession>A0AAT9LBJ8</accession>
<comment type="function">
    <text evidence="7">Located at the back of the 30S subunit body where it stabilizes the conformation of the head with respect to the body.</text>
</comment>
<feature type="region of interest" description="Disordered" evidence="9">
    <location>
        <begin position="1"/>
        <end position="20"/>
    </location>
</feature>
<reference evidence="11" key="1">
    <citation type="submission" date="2020-10" db="EMBL/GenBank/DDBJ databases">
        <authorList>
            <person name="Kadnikov V."/>
            <person name="Beletsky A.V."/>
            <person name="Mardanov A.V."/>
            <person name="Karnachuk O.V."/>
            <person name="Ravin N.V."/>
        </authorList>
    </citation>
    <scope>NUCLEOTIDE SEQUENCE</scope>
    <source>
        <strain evidence="11">Bu02</strain>
    </source>
</reference>
<dbReference type="Gene3D" id="3.30.230.10">
    <property type="match status" value="1"/>
</dbReference>
<dbReference type="AlphaFoldDB" id="A0AAT9LBJ8"/>
<dbReference type="PROSITE" id="PS50881">
    <property type="entry name" value="S5_DSRBD"/>
    <property type="match status" value="1"/>
</dbReference>
<dbReference type="GO" id="GO:0003735">
    <property type="term" value="F:structural constituent of ribosome"/>
    <property type="evidence" value="ECO:0007669"/>
    <property type="project" value="UniProtKB-UniRule"/>
</dbReference>
<name>A0AAT9LBJ8_9FIRM</name>
<keyword evidence="4 7" id="KW-0689">Ribosomal protein</keyword>
<keyword evidence="3 7" id="KW-0694">RNA-binding</keyword>
<dbReference type="Pfam" id="PF00333">
    <property type="entry name" value="Ribosomal_S5"/>
    <property type="match status" value="1"/>
</dbReference>
<dbReference type="NCBIfam" id="TIGR01021">
    <property type="entry name" value="rpsE_bact"/>
    <property type="match status" value="1"/>
</dbReference>
<comment type="function">
    <text evidence="7">With S4 and S12 plays an important role in translational accuracy.</text>
</comment>
<sequence>MRGDHLLRKDNPVRDDSKGEAVEEFKDHVVAFGPVSKTVKGGRRRSFRALVVVGNGNGKVGAGLGKAQDLTDAIRKGIEDAKKNLIEVPRNGNTIPHEVIGHFGAGMVLLRPASPGTGIIAGRGVRPLMELAGIQDVLAKSLGSSNPYNVVYATIEALKSLRSAHEIAEIRGKAKRTQQGEEAEVMSNGIA</sequence>
<gene>
    <name evidence="7 11" type="primary">rpsE</name>
    <name evidence="11" type="ORF">IMF26_06080</name>
</gene>
<dbReference type="PROSITE" id="PS00585">
    <property type="entry name" value="RIBOSOMAL_S5"/>
    <property type="match status" value="1"/>
</dbReference>
<dbReference type="Gene3D" id="3.30.160.20">
    <property type="match status" value="1"/>
</dbReference>
<comment type="domain">
    <text evidence="7">The N-terminal domain interacts with the head of the 30S subunit; the C-terminal domain interacts with the body and contacts protein S4. The interaction surface between S4 and S5 is involved in control of translational fidelity.</text>
</comment>
<evidence type="ECO:0000256" key="7">
    <source>
        <dbReference type="HAMAP-Rule" id="MF_01307"/>
    </source>
</evidence>
<keyword evidence="5 7" id="KW-0687">Ribonucleoprotein</keyword>
<dbReference type="GO" id="GO:0019843">
    <property type="term" value="F:rRNA binding"/>
    <property type="evidence" value="ECO:0007669"/>
    <property type="project" value="UniProtKB-UniRule"/>
</dbReference>
<dbReference type="InterPro" id="IPR005712">
    <property type="entry name" value="Ribosomal_uS5_bac-type"/>
</dbReference>
<dbReference type="InterPro" id="IPR000851">
    <property type="entry name" value="Ribosomal_uS5"/>
</dbReference>
<dbReference type="EMBL" id="CP062796">
    <property type="protein sequence ID" value="QUL97687.1"/>
    <property type="molecule type" value="Genomic_DNA"/>
</dbReference>
<evidence type="ECO:0000259" key="10">
    <source>
        <dbReference type="PROSITE" id="PS50881"/>
    </source>
</evidence>
<dbReference type="SUPFAM" id="SSF54211">
    <property type="entry name" value="Ribosomal protein S5 domain 2-like"/>
    <property type="match status" value="1"/>
</dbReference>
<protein>
    <recommendedName>
        <fullName evidence="6 7">Small ribosomal subunit protein uS5</fullName>
    </recommendedName>
</protein>
<evidence type="ECO:0000256" key="4">
    <source>
        <dbReference type="ARBA" id="ARBA00022980"/>
    </source>
</evidence>
<evidence type="ECO:0000256" key="6">
    <source>
        <dbReference type="ARBA" id="ARBA00035255"/>
    </source>
</evidence>
<evidence type="ECO:0000256" key="3">
    <source>
        <dbReference type="ARBA" id="ARBA00022884"/>
    </source>
</evidence>
<dbReference type="InterPro" id="IPR018192">
    <property type="entry name" value="Ribosomal_uS5_N_CS"/>
</dbReference>
<dbReference type="FunFam" id="3.30.230.10:FF:000002">
    <property type="entry name" value="30S ribosomal protein S5"/>
    <property type="match status" value="1"/>
</dbReference>
<dbReference type="InterPro" id="IPR013810">
    <property type="entry name" value="Ribosomal_uS5_N"/>
</dbReference>
<dbReference type="InterPro" id="IPR005324">
    <property type="entry name" value="Ribosomal_uS5_C"/>
</dbReference>
<dbReference type="Pfam" id="PF03719">
    <property type="entry name" value="Ribosomal_S5_C"/>
    <property type="match status" value="1"/>
</dbReference>
<dbReference type="PANTHER" id="PTHR48277:SF1">
    <property type="entry name" value="MITOCHONDRIAL RIBOSOMAL PROTEIN S5"/>
    <property type="match status" value="1"/>
</dbReference>
<keyword evidence="2 7" id="KW-0699">rRNA-binding</keyword>
<evidence type="ECO:0000256" key="8">
    <source>
        <dbReference type="RuleBase" id="RU003823"/>
    </source>
</evidence>
<dbReference type="GO" id="GO:0006412">
    <property type="term" value="P:translation"/>
    <property type="evidence" value="ECO:0007669"/>
    <property type="project" value="UniProtKB-UniRule"/>
</dbReference>
<evidence type="ECO:0000256" key="2">
    <source>
        <dbReference type="ARBA" id="ARBA00022730"/>
    </source>
</evidence>
<comment type="similarity">
    <text evidence="1 7 8">Belongs to the universal ribosomal protein uS5 family.</text>
</comment>
<evidence type="ECO:0000256" key="1">
    <source>
        <dbReference type="ARBA" id="ARBA00008945"/>
    </source>
</evidence>
<dbReference type="GO" id="GO:0015935">
    <property type="term" value="C:small ribosomal subunit"/>
    <property type="evidence" value="ECO:0007669"/>
    <property type="project" value="InterPro"/>
</dbReference>
<feature type="domain" description="S5 DRBM" evidence="10">
    <location>
        <begin position="25"/>
        <end position="88"/>
    </location>
</feature>
<organism evidence="11">
    <name type="scientific">Candidatus Fermentithermobacillus carboniphilus</name>
    <dbReference type="NCBI Taxonomy" id="3085328"/>
    <lineage>
        <taxon>Bacteria</taxon>
        <taxon>Bacillati</taxon>
        <taxon>Bacillota</taxon>
        <taxon>Candidatus Fermentithermobacillia</taxon>
        <taxon>Candidatus Fermentithermobacillales</taxon>
        <taxon>Candidatus Fermentithermobacillaceae</taxon>
        <taxon>Candidatus Fermentithermobacillus</taxon>
    </lineage>
</organism>
<dbReference type="SUPFAM" id="SSF54768">
    <property type="entry name" value="dsRNA-binding domain-like"/>
    <property type="match status" value="1"/>
</dbReference>
<dbReference type="InterPro" id="IPR020568">
    <property type="entry name" value="Ribosomal_Su5_D2-typ_SF"/>
</dbReference>
<dbReference type="HAMAP" id="MF_01307_B">
    <property type="entry name" value="Ribosomal_uS5_B"/>
    <property type="match status" value="1"/>
</dbReference>
<reference evidence="11" key="2">
    <citation type="journal article" date="2023" name="Biology">
        <title>Prokaryotic Life Associated with Coal-Fire Gas Vents Revealed by Metagenomics.</title>
        <authorList>
            <person name="Kadnikov V.V."/>
            <person name="Mardanov A.V."/>
            <person name="Beletsky A.V."/>
            <person name="Karnachuk O.V."/>
            <person name="Ravin N.V."/>
        </authorList>
    </citation>
    <scope>NUCLEOTIDE SEQUENCE</scope>
    <source>
        <strain evidence="11">Bu02</strain>
    </source>
</reference>
<evidence type="ECO:0000256" key="5">
    <source>
        <dbReference type="ARBA" id="ARBA00023274"/>
    </source>
</evidence>
<dbReference type="InterPro" id="IPR014721">
    <property type="entry name" value="Ribsml_uS5_D2-typ_fold_subgr"/>
</dbReference>
<comment type="subunit">
    <text evidence="7">Part of the 30S ribosomal subunit. Contacts proteins S4 and S8.</text>
</comment>
<evidence type="ECO:0000313" key="11">
    <source>
        <dbReference type="EMBL" id="QUL97687.1"/>
    </source>
</evidence>